<dbReference type="GO" id="GO:0016747">
    <property type="term" value="F:acyltransferase activity, transferring groups other than amino-acyl groups"/>
    <property type="evidence" value="ECO:0007669"/>
    <property type="project" value="InterPro"/>
</dbReference>
<evidence type="ECO:0000259" key="1">
    <source>
        <dbReference type="PROSITE" id="PS51186"/>
    </source>
</evidence>
<reference evidence="2 3" key="1">
    <citation type="journal article" date="2000" name="Nature">
        <title>The genome sequence of the thermoacidophilic scavenger Thermoplasma acidophilum.</title>
        <authorList>
            <person name="Ruepp A."/>
            <person name="Graml W."/>
            <person name="Santos-Martinez M.L."/>
            <person name="Koretke K.K."/>
            <person name="Volker C."/>
            <person name="Mewes H.W."/>
            <person name="Frishman D."/>
            <person name="Stocker S."/>
            <person name="Lupas A.N."/>
            <person name="Baumeister W."/>
        </authorList>
    </citation>
    <scope>NUCLEOTIDE SEQUENCE [LARGE SCALE GENOMIC DNA]</scope>
    <source>
        <strain evidence="3">ATCC 25905 / DSM 1728 / JCM 9062 / NBRC 15155 / AMRC-C165</strain>
    </source>
</reference>
<dbReference type="eggNOG" id="arCOG00826">
    <property type="taxonomic scope" value="Archaea"/>
</dbReference>
<dbReference type="PANTHER" id="PTHR43617">
    <property type="entry name" value="L-AMINO ACID N-ACETYLTRANSFERASE"/>
    <property type="match status" value="1"/>
</dbReference>
<dbReference type="Proteomes" id="UP000001024">
    <property type="component" value="Chromosome"/>
</dbReference>
<dbReference type="EnsemblBacteria" id="CAC11946">
    <property type="protein sequence ID" value="CAC11946"/>
    <property type="gene ID" value="CAC11946"/>
</dbReference>
<dbReference type="InterPro" id="IPR016181">
    <property type="entry name" value="Acyl_CoA_acyltransferase"/>
</dbReference>
<gene>
    <name evidence="2" type="ordered locus">Ta0817</name>
</gene>
<feature type="domain" description="N-acetyltransferase" evidence="1">
    <location>
        <begin position="10"/>
        <end position="167"/>
    </location>
</feature>
<dbReference type="EMBL" id="AL445065">
    <property type="protein sequence ID" value="CAC11946.1"/>
    <property type="molecule type" value="Genomic_DNA"/>
</dbReference>
<dbReference type="SUPFAM" id="SSF55729">
    <property type="entry name" value="Acyl-CoA N-acyltransferases (Nat)"/>
    <property type="match status" value="1"/>
</dbReference>
<dbReference type="STRING" id="273075.gene:9572031"/>
<protein>
    <recommendedName>
        <fullName evidence="1">N-acetyltransferase domain-containing protein</fullName>
    </recommendedName>
</protein>
<name>Q9HJZ4_THEAC</name>
<dbReference type="PANTHER" id="PTHR43617:SF38">
    <property type="entry name" value="N-ACETYLTRANSFERASE DOMAIN-CONTAINING PROTEIN"/>
    <property type="match status" value="1"/>
</dbReference>
<organism evidence="2 3">
    <name type="scientific">Thermoplasma acidophilum (strain ATCC 25905 / DSM 1728 / JCM 9062 / NBRC 15155 / AMRC-C165)</name>
    <dbReference type="NCBI Taxonomy" id="273075"/>
    <lineage>
        <taxon>Archaea</taxon>
        <taxon>Methanobacteriati</taxon>
        <taxon>Thermoplasmatota</taxon>
        <taxon>Thermoplasmata</taxon>
        <taxon>Thermoplasmatales</taxon>
        <taxon>Thermoplasmataceae</taxon>
        <taxon>Thermoplasma</taxon>
    </lineage>
</organism>
<dbReference type="AlphaFoldDB" id="Q9HJZ4"/>
<dbReference type="PROSITE" id="PS51186">
    <property type="entry name" value="GNAT"/>
    <property type="match status" value="1"/>
</dbReference>
<sequence length="168" mass="18999">MSKVTASDNVSVVPAAQSDLNDILSLLLRLKRFNSEFGCYCIVSEDDPEEIKRYTSSIIDDGKHIILLAKDRGKTVGLILADVLYRIYYSPKYEARIRDIYVLPEYRMRGIGQKLIEELMNVASKRNIGLVTTEFPSDNLVAVNFFSKIGYSQMVSIWGVPVQQSLEP</sequence>
<dbReference type="InterPro" id="IPR050276">
    <property type="entry name" value="MshD_Acetyltransferase"/>
</dbReference>
<dbReference type="PaxDb" id="273075-Ta0817"/>
<dbReference type="Gene3D" id="3.40.630.30">
    <property type="match status" value="1"/>
</dbReference>
<evidence type="ECO:0000313" key="3">
    <source>
        <dbReference type="Proteomes" id="UP000001024"/>
    </source>
</evidence>
<proteinExistence type="predicted"/>
<dbReference type="InParanoid" id="Q9HJZ4"/>
<keyword evidence="3" id="KW-1185">Reference proteome</keyword>
<evidence type="ECO:0000313" key="2">
    <source>
        <dbReference type="EMBL" id="CAC11946.1"/>
    </source>
</evidence>
<dbReference type="CDD" id="cd04301">
    <property type="entry name" value="NAT_SF"/>
    <property type="match status" value="1"/>
</dbReference>
<dbReference type="KEGG" id="tac:Ta0817"/>
<accession>Q9HJZ4</accession>
<dbReference type="HOGENOM" id="CLU_013985_36_1_2"/>
<dbReference type="Pfam" id="PF00583">
    <property type="entry name" value="Acetyltransf_1"/>
    <property type="match status" value="1"/>
</dbReference>
<dbReference type="InterPro" id="IPR000182">
    <property type="entry name" value="GNAT_dom"/>
</dbReference>